<evidence type="ECO:0000313" key="3">
    <source>
        <dbReference type="EnsemblMetazoa" id="HelroP193022"/>
    </source>
</evidence>
<dbReference type="RefSeq" id="XP_009023602.1">
    <property type="nucleotide sequence ID" value="XM_009025354.1"/>
</dbReference>
<evidence type="ECO:0000313" key="4">
    <source>
        <dbReference type="Proteomes" id="UP000015101"/>
    </source>
</evidence>
<keyword evidence="4" id="KW-1185">Reference proteome</keyword>
<proteinExistence type="predicted"/>
<evidence type="ECO:0000256" key="1">
    <source>
        <dbReference type="SAM" id="Phobius"/>
    </source>
</evidence>
<evidence type="ECO:0000313" key="2">
    <source>
        <dbReference type="EMBL" id="ESN98263.1"/>
    </source>
</evidence>
<dbReference type="GeneID" id="20212487"/>
<reference evidence="4" key="1">
    <citation type="submission" date="2012-12" db="EMBL/GenBank/DDBJ databases">
        <authorList>
            <person name="Hellsten U."/>
            <person name="Grimwood J."/>
            <person name="Chapman J.A."/>
            <person name="Shapiro H."/>
            <person name="Aerts A."/>
            <person name="Otillar R.P."/>
            <person name="Terry A.Y."/>
            <person name="Boore J.L."/>
            <person name="Simakov O."/>
            <person name="Marletaz F."/>
            <person name="Cho S.-J."/>
            <person name="Edsinger-Gonzales E."/>
            <person name="Havlak P."/>
            <person name="Kuo D.-H."/>
            <person name="Larsson T."/>
            <person name="Lv J."/>
            <person name="Arendt D."/>
            <person name="Savage R."/>
            <person name="Osoegawa K."/>
            <person name="de Jong P."/>
            <person name="Lindberg D.R."/>
            <person name="Seaver E.C."/>
            <person name="Weisblat D.A."/>
            <person name="Putnam N.H."/>
            <person name="Grigoriev I.V."/>
            <person name="Rokhsar D.S."/>
        </authorList>
    </citation>
    <scope>NUCLEOTIDE SEQUENCE</scope>
</reference>
<organism evidence="3 4">
    <name type="scientific">Helobdella robusta</name>
    <name type="common">Californian leech</name>
    <dbReference type="NCBI Taxonomy" id="6412"/>
    <lineage>
        <taxon>Eukaryota</taxon>
        <taxon>Metazoa</taxon>
        <taxon>Spiralia</taxon>
        <taxon>Lophotrochozoa</taxon>
        <taxon>Annelida</taxon>
        <taxon>Clitellata</taxon>
        <taxon>Hirudinea</taxon>
        <taxon>Rhynchobdellida</taxon>
        <taxon>Glossiphoniidae</taxon>
        <taxon>Helobdella</taxon>
    </lineage>
</organism>
<accession>T1FUJ1</accession>
<keyword evidence="1" id="KW-1133">Transmembrane helix</keyword>
<dbReference type="HOGENOM" id="CLU_1273473_0_0_1"/>
<reference evidence="3" key="3">
    <citation type="submission" date="2015-06" db="UniProtKB">
        <authorList>
            <consortium name="EnsemblMetazoa"/>
        </authorList>
    </citation>
    <scope>IDENTIFICATION</scope>
</reference>
<dbReference type="EMBL" id="KB097182">
    <property type="protein sequence ID" value="ESN98263.1"/>
    <property type="molecule type" value="Genomic_DNA"/>
</dbReference>
<dbReference type="EnsemblMetazoa" id="HelroT193022">
    <property type="protein sequence ID" value="HelroP193022"/>
    <property type="gene ID" value="HelroG193022"/>
</dbReference>
<dbReference type="InParanoid" id="T1FUJ1"/>
<dbReference type="EMBL" id="AMQM01005950">
    <property type="status" value="NOT_ANNOTATED_CDS"/>
    <property type="molecule type" value="Genomic_DNA"/>
</dbReference>
<feature type="transmembrane region" description="Helical" evidence="1">
    <location>
        <begin position="35"/>
        <end position="56"/>
    </location>
</feature>
<name>T1FUJ1_HELRO</name>
<dbReference type="KEGG" id="hro:HELRODRAFT_193022"/>
<protein>
    <submittedName>
        <fullName evidence="2 3">Uncharacterized protein</fullName>
    </submittedName>
</protein>
<gene>
    <name evidence="3" type="primary">20212487</name>
    <name evidence="2" type="ORF">HELRODRAFT_193022</name>
</gene>
<dbReference type="AlphaFoldDB" id="T1FUJ1"/>
<sequence length="217" mass="25274">MESMNMEPMASVDRLTKLREVLTSKKEGLSTCQSITFWLLIFFNVTIIVIFGGFIIKRNFTMWRGLPDAKFQSYKEKFFNKMVLLILINADGEQYNWMDEYKRNITGDEIARISITATGRYLIHSRVAYECRPNHHNHHLENQVKYYTHQVRVSRTHIQKSDRVDKIAVTGIVDPPQTKLICYDSHIIFEAEATNGSEVTSHSDEYLYADLEVVTLE</sequence>
<keyword evidence="1" id="KW-0812">Transmembrane</keyword>
<reference evidence="2 4" key="2">
    <citation type="journal article" date="2013" name="Nature">
        <title>Insights into bilaterian evolution from three spiralian genomes.</title>
        <authorList>
            <person name="Simakov O."/>
            <person name="Marletaz F."/>
            <person name="Cho S.J."/>
            <person name="Edsinger-Gonzales E."/>
            <person name="Havlak P."/>
            <person name="Hellsten U."/>
            <person name="Kuo D.H."/>
            <person name="Larsson T."/>
            <person name="Lv J."/>
            <person name="Arendt D."/>
            <person name="Savage R."/>
            <person name="Osoegawa K."/>
            <person name="de Jong P."/>
            <person name="Grimwood J."/>
            <person name="Chapman J.A."/>
            <person name="Shapiro H."/>
            <person name="Aerts A."/>
            <person name="Otillar R.P."/>
            <person name="Terry A.Y."/>
            <person name="Boore J.L."/>
            <person name="Grigoriev I.V."/>
            <person name="Lindberg D.R."/>
            <person name="Seaver E.C."/>
            <person name="Weisblat D.A."/>
            <person name="Putnam N.H."/>
            <person name="Rokhsar D.S."/>
        </authorList>
    </citation>
    <scope>NUCLEOTIDE SEQUENCE</scope>
</reference>
<keyword evidence="1" id="KW-0472">Membrane</keyword>
<dbReference type="CTD" id="20212487"/>
<dbReference type="Proteomes" id="UP000015101">
    <property type="component" value="Unassembled WGS sequence"/>
</dbReference>